<evidence type="ECO:0000313" key="2">
    <source>
        <dbReference type="Proteomes" id="UP000573327"/>
    </source>
</evidence>
<evidence type="ECO:0000313" key="1">
    <source>
        <dbReference type="EMBL" id="MBB4946090.1"/>
    </source>
</evidence>
<reference evidence="1 2" key="1">
    <citation type="submission" date="2020-08" db="EMBL/GenBank/DDBJ databases">
        <title>Sequencing the genomes of 1000 actinobacteria strains.</title>
        <authorList>
            <person name="Klenk H.-P."/>
        </authorList>
    </citation>
    <scope>NUCLEOTIDE SEQUENCE [LARGE SCALE GENOMIC DNA]</scope>
    <source>
        <strain evidence="1 2">DSM 44786</strain>
    </source>
</reference>
<protein>
    <submittedName>
        <fullName evidence="1">Putative mycofactocin binding protein MftB</fullName>
    </submittedName>
</protein>
<dbReference type="EMBL" id="JACHJR010000001">
    <property type="protein sequence ID" value="MBB4946090.1"/>
    <property type="molecule type" value="Genomic_DNA"/>
</dbReference>
<dbReference type="NCBIfam" id="TIGR03967">
    <property type="entry name" value="mycofact_MftB"/>
    <property type="match status" value="1"/>
</dbReference>
<dbReference type="Proteomes" id="UP000573327">
    <property type="component" value="Unassembled WGS sequence"/>
</dbReference>
<dbReference type="AlphaFoldDB" id="A0A7W7S908"/>
<keyword evidence="2" id="KW-1185">Reference proteome</keyword>
<name>A0A7W7S908_9ACTN</name>
<accession>A0A7W7S908</accession>
<organism evidence="1 2">
    <name type="scientific">Kitasatospora gansuensis</name>
    <dbReference type="NCBI Taxonomy" id="258050"/>
    <lineage>
        <taxon>Bacteria</taxon>
        <taxon>Bacillati</taxon>
        <taxon>Actinomycetota</taxon>
        <taxon>Actinomycetes</taxon>
        <taxon>Kitasatosporales</taxon>
        <taxon>Streptomycetaceae</taxon>
        <taxon>Kitasatospora</taxon>
    </lineage>
</organism>
<proteinExistence type="predicted"/>
<dbReference type="RefSeq" id="WP_313068206.1">
    <property type="nucleotide sequence ID" value="NZ_JACHJR010000001.1"/>
</dbReference>
<sequence>MSSFDPDLPYRCAPSVSLRPEPFGALAYDFSTRRLSFLKSLELVKTVRALISNPDVHGALEEAGVPAEERRAYLTALAGLAEAGTIQPRR</sequence>
<dbReference type="Pfam" id="PF26520">
    <property type="entry name" value="MftB_chaperone"/>
    <property type="match status" value="1"/>
</dbReference>
<dbReference type="InterPro" id="IPR023850">
    <property type="entry name" value="MftB"/>
</dbReference>
<gene>
    <name evidence="1" type="ORF">F4556_001625</name>
</gene>
<comment type="caution">
    <text evidence="1">The sequence shown here is derived from an EMBL/GenBank/DDBJ whole genome shotgun (WGS) entry which is preliminary data.</text>
</comment>